<name>A0A9P6U2B7_9FUNG</name>
<proteinExistence type="predicted"/>
<gene>
    <name evidence="3" type="ORF">BG011_003936</name>
</gene>
<reference evidence="3" key="1">
    <citation type="journal article" date="2020" name="Fungal Divers.">
        <title>Resolving the Mortierellaceae phylogeny through synthesis of multi-gene phylogenetics and phylogenomics.</title>
        <authorList>
            <person name="Vandepol N."/>
            <person name="Liber J."/>
            <person name="Desiro A."/>
            <person name="Na H."/>
            <person name="Kennedy M."/>
            <person name="Barry K."/>
            <person name="Grigoriev I.V."/>
            <person name="Miller A.N."/>
            <person name="O'Donnell K."/>
            <person name="Stajich J.E."/>
            <person name="Bonito G."/>
        </authorList>
    </citation>
    <scope>NUCLEOTIDE SEQUENCE</scope>
    <source>
        <strain evidence="3">KOD948</strain>
    </source>
</reference>
<protein>
    <recommendedName>
        <fullName evidence="5">Pentatricopeptide repeat-containing protein</fullName>
    </recommendedName>
</protein>
<dbReference type="Proteomes" id="UP000726737">
    <property type="component" value="Unassembled WGS sequence"/>
</dbReference>
<dbReference type="OrthoDB" id="185373at2759"/>
<evidence type="ECO:0000313" key="3">
    <source>
        <dbReference type="EMBL" id="KAG0257487.1"/>
    </source>
</evidence>
<accession>A0A9P6U2B7</accession>
<comment type="caution">
    <text evidence="3">The sequence shown here is derived from an EMBL/GenBank/DDBJ whole genome shotgun (WGS) entry which is preliminary data.</text>
</comment>
<evidence type="ECO:0000313" key="4">
    <source>
        <dbReference type="Proteomes" id="UP000726737"/>
    </source>
</evidence>
<dbReference type="InterPro" id="IPR011990">
    <property type="entry name" value="TPR-like_helical_dom_sf"/>
</dbReference>
<sequence length="814" mass="93201">MARLIKALQDQDLKIALDTYLNLRRRTLPSDLVRPWFNAQRKLIQLFHRNRLEKTSSKLAKRRSQKPNRLEQLEQHRERVLRHIAERTLKGKEYAVPMTALVDAIGKSRAMIQYSYFTGSETKQQDWRGALKVLEDWSAVYMPQCKTANTAAEEATEPVVPEIISQATGIWGSKALEQDLAVWLTKVMKVLVNSHTHLIRSMLDTLPRQFGIQATVGMHVVLMRYYAMLGREGCQDVFAIVERMNDQSVQWKFEPEVYDCILYSLSHMSGNEAQADRVIGQMLANDLIPRQVTMKAAILCAARSGDIQACSRYISRMHQEWNLTITERMKAILLYACAKRGDFDGALEILGQLSHSGTLVHSQQDPEKMEHRPTTTMTVSSMEGILSAQDIVNNSNLLLAIINETNIKRKGKQLTQEFVKEEVFKVLELFTAITKNRAQVDTQLYTIMMQYLSTLPSPLPAMMYLYKEMLASKNAKPNNVTYRIMLEACADQIDMDRGMQLWTDLSLANIPKDCYVRASYVKGWGRMGNLKQAERFALEGLEAQARLDRERLKRQMAIASGRRKGRATGVSGLSTRTSRPVVKQHWLKYNMIDLSVLHELMRANTAHNQPERVYQIYQEIEAGEWGSRIRPNQFSLSLVLQACNSTATSVLVDQTIELVERYLATQRRYQCEQVEESRYVLGGNDQNLAVIGQDEDDSVEDMGRVLQPEPVTKKGPILSDINYQLYYTMLGRHHRQRKIVAVWNDMMDSIERPPSRLTVNLTIEALENVQWGAAPIKHIQRQLKEHWPEIEWTKKAKNGRGGARSDGPGGRFWK</sequence>
<feature type="compositionally biased region" description="Gly residues" evidence="2">
    <location>
        <begin position="799"/>
        <end position="814"/>
    </location>
</feature>
<dbReference type="PANTHER" id="PTHR47447">
    <property type="entry name" value="OS03G0856100 PROTEIN"/>
    <property type="match status" value="1"/>
</dbReference>
<keyword evidence="4" id="KW-1185">Reference proteome</keyword>
<evidence type="ECO:0000256" key="2">
    <source>
        <dbReference type="SAM" id="MobiDB-lite"/>
    </source>
</evidence>
<keyword evidence="1" id="KW-0677">Repeat</keyword>
<organism evidence="3 4">
    <name type="scientific">Mortierella polycephala</name>
    <dbReference type="NCBI Taxonomy" id="41804"/>
    <lineage>
        <taxon>Eukaryota</taxon>
        <taxon>Fungi</taxon>
        <taxon>Fungi incertae sedis</taxon>
        <taxon>Mucoromycota</taxon>
        <taxon>Mortierellomycotina</taxon>
        <taxon>Mortierellomycetes</taxon>
        <taxon>Mortierellales</taxon>
        <taxon>Mortierellaceae</taxon>
        <taxon>Mortierella</taxon>
    </lineage>
</organism>
<evidence type="ECO:0000256" key="1">
    <source>
        <dbReference type="ARBA" id="ARBA00022737"/>
    </source>
</evidence>
<dbReference type="PANTHER" id="PTHR47447:SF17">
    <property type="entry name" value="OS12G0638900 PROTEIN"/>
    <property type="match status" value="1"/>
</dbReference>
<dbReference type="EMBL" id="JAAAJA010000257">
    <property type="protein sequence ID" value="KAG0257487.1"/>
    <property type="molecule type" value="Genomic_DNA"/>
</dbReference>
<evidence type="ECO:0008006" key="5">
    <source>
        <dbReference type="Google" id="ProtNLM"/>
    </source>
</evidence>
<dbReference type="AlphaFoldDB" id="A0A9P6U2B7"/>
<feature type="region of interest" description="Disordered" evidence="2">
    <location>
        <begin position="793"/>
        <end position="814"/>
    </location>
</feature>
<dbReference type="Gene3D" id="1.25.40.10">
    <property type="entry name" value="Tetratricopeptide repeat domain"/>
    <property type="match status" value="2"/>
</dbReference>